<dbReference type="GO" id="GO:0051707">
    <property type="term" value="P:response to other organism"/>
    <property type="evidence" value="ECO:0007669"/>
    <property type="project" value="UniProtKB-ARBA"/>
</dbReference>
<keyword evidence="2" id="KW-0547">Nucleotide-binding</keyword>
<keyword evidence="12" id="KW-1185">Reference proteome</keyword>
<evidence type="ECO:0000259" key="8">
    <source>
        <dbReference type="Pfam" id="PF23598"/>
    </source>
</evidence>
<dbReference type="Pfam" id="PF23559">
    <property type="entry name" value="WHD_DRP"/>
    <property type="match status" value="1"/>
</dbReference>
<keyword evidence="3" id="KW-0611">Plant defense</keyword>
<evidence type="ECO:0000259" key="7">
    <source>
        <dbReference type="Pfam" id="PF23559"/>
    </source>
</evidence>
<evidence type="ECO:0000313" key="9">
    <source>
        <dbReference type="EMBL" id="KAK4551209.1"/>
    </source>
</evidence>
<dbReference type="GO" id="GO:0005524">
    <property type="term" value="F:ATP binding"/>
    <property type="evidence" value="ECO:0007669"/>
    <property type="project" value="UniProtKB-KW"/>
</dbReference>
<dbReference type="Gene3D" id="3.40.50.300">
    <property type="entry name" value="P-loop containing nucleotide triphosphate hydrolases"/>
    <property type="match status" value="1"/>
</dbReference>
<evidence type="ECO:0000313" key="11">
    <source>
        <dbReference type="EMBL" id="KAK4551831.1"/>
    </source>
</evidence>
<feature type="domain" description="NB-ARC" evidence="5">
    <location>
        <begin position="169"/>
        <end position="349"/>
    </location>
</feature>
<dbReference type="SUPFAM" id="SSF52540">
    <property type="entry name" value="P-loop containing nucleoside triphosphate hydrolases"/>
    <property type="match status" value="1"/>
</dbReference>
<dbReference type="Gene3D" id="3.80.10.10">
    <property type="entry name" value="Ribonuclease Inhibitor"/>
    <property type="match status" value="2"/>
</dbReference>
<dbReference type="SUPFAM" id="SSF52058">
    <property type="entry name" value="L domain-like"/>
    <property type="match status" value="1"/>
</dbReference>
<dbReference type="InterPro" id="IPR036388">
    <property type="entry name" value="WH-like_DNA-bd_sf"/>
</dbReference>
<keyword evidence="4" id="KW-0067">ATP-binding</keyword>
<feature type="domain" description="Disease resistance protein winged helix" evidence="7">
    <location>
        <begin position="434"/>
        <end position="501"/>
    </location>
</feature>
<dbReference type="Pfam" id="PF23598">
    <property type="entry name" value="LRR_14"/>
    <property type="match status" value="1"/>
</dbReference>
<dbReference type="PANTHER" id="PTHR36766:SF61">
    <property type="entry name" value="NB-ARC DOMAIN DISEASE RESISTANCE PROTEIN"/>
    <property type="match status" value="1"/>
</dbReference>
<dbReference type="InterPro" id="IPR058922">
    <property type="entry name" value="WHD_DRP"/>
</dbReference>
<protein>
    <submittedName>
        <fullName evidence="9">Uncharacterized protein</fullName>
    </submittedName>
</protein>
<dbReference type="InterPro" id="IPR042197">
    <property type="entry name" value="Apaf_helical"/>
</dbReference>
<dbReference type="InterPro" id="IPR055414">
    <property type="entry name" value="LRR_R13L4/SHOC2-like"/>
</dbReference>
<gene>
    <name evidence="10" type="ORF">RGQ29_032251</name>
    <name evidence="11" type="ORF">RGQ29_032253</name>
    <name evidence="9" type="ORF">RGQ29_032468</name>
</gene>
<reference evidence="9 12" key="1">
    <citation type="journal article" date="2023" name="G3 (Bethesda)">
        <title>A haplotype-resolved chromosome-scale genome for Quercus rubra L. provides insights into the genetics of adaptive traits for red oak species.</title>
        <authorList>
            <person name="Kapoor B."/>
            <person name="Jenkins J."/>
            <person name="Schmutz J."/>
            <person name="Zhebentyayeva T."/>
            <person name="Kuelheim C."/>
            <person name="Coggeshall M."/>
            <person name="Heim C."/>
            <person name="Lasky J.R."/>
            <person name="Leites L."/>
            <person name="Islam-Faridi N."/>
            <person name="Romero-Severson J."/>
            <person name="DeLeo V.L."/>
            <person name="Lucas S.M."/>
            <person name="Lazic D."/>
            <person name="Gailing O."/>
            <person name="Carlson J."/>
            <person name="Staton M."/>
        </authorList>
    </citation>
    <scope>NUCLEOTIDE SEQUENCE [LARGE SCALE GENOMIC DNA]</scope>
    <source>
        <strain evidence="9">Pseudo-F2</strain>
    </source>
</reference>
<dbReference type="Pfam" id="PF00931">
    <property type="entry name" value="NB-ARC"/>
    <property type="match status" value="1"/>
</dbReference>
<dbReference type="EMBL" id="JAXUIC010000043">
    <property type="protein sequence ID" value="KAK4551829.1"/>
    <property type="molecule type" value="Genomic_DNA"/>
</dbReference>
<evidence type="ECO:0000256" key="2">
    <source>
        <dbReference type="ARBA" id="ARBA00022741"/>
    </source>
</evidence>
<comment type="caution">
    <text evidence="9">The sequence shown here is derived from an EMBL/GenBank/DDBJ whole genome shotgun (WGS) entry which is preliminary data.</text>
</comment>
<dbReference type="GO" id="GO:0043531">
    <property type="term" value="F:ADP binding"/>
    <property type="evidence" value="ECO:0007669"/>
    <property type="project" value="InterPro"/>
</dbReference>
<name>A0AAN7DWD0_QUERU</name>
<dbReference type="Gene3D" id="1.10.8.430">
    <property type="entry name" value="Helical domain of apoptotic protease-activating factors"/>
    <property type="match status" value="1"/>
</dbReference>
<evidence type="ECO:0000259" key="5">
    <source>
        <dbReference type="Pfam" id="PF00931"/>
    </source>
</evidence>
<dbReference type="GO" id="GO:0006952">
    <property type="term" value="P:defense response"/>
    <property type="evidence" value="ECO:0007669"/>
    <property type="project" value="UniProtKB-KW"/>
</dbReference>
<dbReference type="AlphaFoldDB" id="A0AAN7DWD0"/>
<evidence type="ECO:0000256" key="3">
    <source>
        <dbReference type="ARBA" id="ARBA00022821"/>
    </source>
</evidence>
<evidence type="ECO:0000256" key="4">
    <source>
        <dbReference type="ARBA" id="ARBA00022840"/>
    </source>
</evidence>
<dbReference type="InterPro" id="IPR002182">
    <property type="entry name" value="NB-ARC"/>
</dbReference>
<dbReference type="Gene3D" id="1.20.5.4130">
    <property type="match status" value="1"/>
</dbReference>
<dbReference type="PANTHER" id="PTHR36766">
    <property type="entry name" value="PLANT BROAD-SPECTRUM MILDEW RESISTANCE PROTEIN RPW8"/>
    <property type="match status" value="1"/>
</dbReference>
<evidence type="ECO:0000313" key="10">
    <source>
        <dbReference type="EMBL" id="KAK4551829.1"/>
    </source>
</evidence>
<evidence type="ECO:0000256" key="1">
    <source>
        <dbReference type="ARBA" id="ARBA00022737"/>
    </source>
</evidence>
<dbReference type="Proteomes" id="UP001324115">
    <property type="component" value="Unassembled WGS sequence"/>
</dbReference>
<feature type="domain" description="Disease resistance N-terminal" evidence="6">
    <location>
        <begin position="13"/>
        <end position="97"/>
    </location>
</feature>
<organism evidence="9 12">
    <name type="scientific">Quercus rubra</name>
    <name type="common">Northern red oak</name>
    <name type="synonym">Quercus borealis</name>
    <dbReference type="NCBI Taxonomy" id="3512"/>
    <lineage>
        <taxon>Eukaryota</taxon>
        <taxon>Viridiplantae</taxon>
        <taxon>Streptophyta</taxon>
        <taxon>Embryophyta</taxon>
        <taxon>Tracheophyta</taxon>
        <taxon>Spermatophyta</taxon>
        <taxon>Magnoliopsida</taxon>
        <taxon>eudicotyledons</taxon>
        <taxon>Gunneridae</taxon>
        <taxon>Pentapetalae</taxon>
        <taxon>rosids</taxon>
        <taxon>fabids</taxon>
        <taxon>Fagales</taxon>
        <taxon>Fagaceae</taxon>
        <taxon>Quercus</taxon>
    </lineage>
</organism>
<sequence>MTQLVCSLAAKAIEDLGVFGYQRISLARGVESDMDKLRRIMSKIIAVLLDAEEGQVKSQSLQVWLRQVKDVCYAAINVMDEFECEARRRRVVKTHGSFGKKVKRFFSYSNPLVFALIMGDKIKEILQRVEELEKDSYPFCLEERCDKANVHRERETHSFIPASDVVGRDDDKQKIIDLLMLSEPGDVDNVSVISILGLGGVGKTALVQCSYNDERVATHFGSTFWVDMSEGFNLSKLAKEILNPVPQEGMAFISVEELSKNQVQIVVQKALKGKRFFIVFDNVCNCSLAKWNDVRGLLIGGGGARGSKIVVTTRYQNVASMMSTGHVYALESLSEDDSWLLFKRWAFNKGEENQYLRLVEIGKEILKKCKGVPLAVTNLGSLLCSNRDERFWSSIRDSDIWELEQEDDFILPILKMSYDHLPSHLKPCIAYLALFPKDYNFNSTELIRSFMANGLLRRSTQEMEDIGTRYLQELSARSFFHEVKDIGFSFTFKMHDLLHELSYYIAKDDYCLIGNNDSRDDFKTVRHVSILYDNSGAGDKVELFLHKLSNGVQSIIFLNKGRDAINVTKSFIQTCISRFKYLRLLDLSPLSFKALPSSICDLKHLRYLSLHGNTQLKKLPNSICDLQNLETLSLAGCKELEKLPRDMGKMISLRYLSITTKQICLSDSGIECLYSLQTLIFSECPKLESLPKGIKHLTALRNLDFESCGSLMSLPQGMRQMVTLESVKIIDCEKLDLMNGTDYPLRLRSLVIGKLSQLVALPQWFAESANTLQFFHFYHCLNLEVLPDWLPDFSSLRKLQIWSCSKLSSLPLGIPRLTALRELEIRECPELSRHCERDVGKYWGEIAHIPLVHIV</sequence>
<evidence type="ECO:0000313" key="12">
    <source>
        <dbReference type="Proteomes" id="UP001324115"/>
    </source>
</evidence>
<dbReference type="InterPro" id="IPR027417">
    <property type="entry name" value="P-loop_NTPase"/>
</dbReference>
<dbReference type="InterPro" id="IPR041118">
    <property type="entry name" value="Rx_N"/>
</dbReference>
<proteinExistence type="predicted"/>
<evidence type="ECO:0000259" key="6">
    <source>
        <dbReference type="Pfam" id="PF18052"/>
    </source>
</evidence>
<dbReference type="PRINTS" id="PR00364">
    <property type="entry name" value="DISEASERSIST"/>
</dbReference>
<dbReference type="Pfam" id="PF18052">
    <property type="entry name" value="Rx_N"/>
    <property type="match status" value="1"/>
</dbReference>
<feature type="domain" description="Disease resistance R13L4/SHOC-2-like LRR" evidence="8">
    <location>
        <begin position="572"/>
        <end position="772"/>
    </location>
</feature>
<dbReference type="Gene3D" id="1.10.10.10">
    <property type="entry name" value="Winged helix-like DNA-binding domain superfamily/Winged helix DNA-binding domain"/>
    <property type="match status" value="1"/>
</dbReference>
<accession>A0AAN7DWD0</accession>
<dbReference type="EMBL" id="JAXUIC010000043">
    <property type="protein sequence ID" value="KAK4551831.1"/>
    <property type="molecule type" value="Genomic_DNA"/>
</dbReference>
<keyword evidence="1" id="KW-0677">Repeat</keyword>
<dbReference type="EMBL" id="JAXUIC010000106">
    <property type="protein sequence ID" value="KAK4551209.1"/>
    <property type="molecule type" value="Genomic_DNA"/>
</dbReference>
<dbReference type="InterPro" id="IPR032675">
    <property type="entry name" value="LRR_dom_sf"/>
</dbReference>